<evidence type="ECO:0000313" key="2">
    <source>
        <dbReference type="Proteomes" id="UP000020492"/>
    </source>
</evidence>
<sequence length="133" mass="13966">MKFLILIVLLVAVVLFLRLRKQSAGSAQPPGTADLDEETAVRPDIDPAALAAARASVTPAVPDAVLSDALLDATPRQLATMLASVPTEVMAAAVGHDSSAQPPIQARAEDLAQLRKVSEAVDDLEIWSFGDKN</sequence>
<reference evidence="1 2" key="1">
    <citation type="submission" date="2014-03" db="EMBL/GenBank/DDBJ databases">
        <title>Draft genome sequence of Deinococcus phoenicis 1P10ME.</title>
        <authorList>
            <person name="Stepanov V.G."/>
            <person name="Vaishampayan P."/>
            <person name="Venkateswaran K."/>
            <person name="Fox G.E."/>
        </authorList>
    </citation>
    <scope>NUCLEOTIDE SEQUENCE [LARGE SCALE GENOMIC DNA]</scope>
    <source>
        <strain evidence="1 2">1P10ME</strain>
    </source>
</reference>
<dbReference type="EMBL" id="JHAC01000049">
    <property type="protein sequence ID" value="EYB67105.1"/>
    <property type="molecule type" value="Genomic_DNA"/>
</dbReference>
<comment type="caution">
    <text evidence="1">The sequence shown here is derived from an EMBL/GenBank/DDBJ whole genome shotgun (WGS) entry which is preliminary data.</text>
</comment>
<gene>
    <name evidence="1" type="ORF">DEIPH_ctg051orf0009</name>
</gene>
<dbReference type="STRING" id="1476583.DEIPH_ctg051orf0009"/>
<dbReference type="AlphaFoldDB" id="A0A016QLV4"/>
<dbReference type="Proteomes" id="UP000020492">
    <property type="component" value="Unassembled WGS sequence"/>
</dbReference>
<dbReference type="PATRIC" id="fig|1476583.3.peg.2818"/>
<protein>
    <submittedName>
        <fullName evidence="1">Uncharacterized protein</fullName>
    </submittedName>
</protein>
<keyword evidence="2" id="KW-1185">Reference proteome</keyword>
<accession>A0A016QLV4</accession>
<organism evidence="1 2">
    <name type="scientific">Deinococcus phoenicis</name>
    <dbReference type="NCBI Taxonomy" id="1476583"/>
    <lineage>
        <taxon>Bacteria</taxon>
        <taxon>Thermotogati</taxon>
        <taxon>Deinococcota</taxon>
        <taxon>Deinococci</taxon>
        <taxon>Deinococcales</taxon>
        <taxon>Deinococcaceae</taxon>
        <taxon>Deinococcus</taxon>
    </lineage>
</organism>
<evidence type="ECO:0000313" key="1">
    <source>
        <dbReference type="EMBL" id="EYB67105.1"/>
    </source>
</evidence>
<proteinExistence type="predicted"/>
<name>A0A016QLV4_9DEIO</name>
<dbReference type="RefSeq" id="WP_034359187.1">
    <property type="nucleotide sequence ID" value="NZ_JHAC01000049.1"/>
</dbReference>
<dbReference type="OrthoDB" id="73826at2"/>